<evidence type="ECO:0000256" key="1">
    <source>
        <dbReference type="ARBA" id="ARBA00004370"/>
    </source>
</evidence>
<proteinExistence type="inferred from homology"/>
<evidence type="ECO:0000256" key="4">
    <source>
        <dbReference type="ARBA" id="ARBA00022989"/>
    </source>
</evidence>
<organism evidence="7 8">
    <name type="scientific">Wickerhamiella sorbophila</name>
    <dbReference type="NCBI Taxonomy" id="45607"/>
    <lineage>
        <taxon>Eukaryota</taxon>
        <taxon>Fungi</taxon>
        <taxon>Dikarya</taxon>
        <taxon>Ascomycota</taxon>
        <taxon>Saccharomycotina</taxon>
        <taxon>Dipodascomycetes</taxon>
        <taxon>Dipodascales</taxon>
        <taxon>Trichomonascaceae</taxon>
        <taxon>Wickerhamiella</taxon>
    </lineage>
</organism>
<dbReference type="AlphaFoldDB" id="A0A2T0FPP5"/>
<gene>
    <name evidence="7" type="ORF">B9G98_04584</name>
</gene>
<evidence type="ECO:0000256" key="5">
    <source>
        <dbReference type="ARBA" id="ARBA00023136"/>
    </source>
</evidence>
<feature type="transmembrane region" description="Helical" evidence="6">
    <location>
        <begin position="62"/>
        <end position="80"/>
    </location>
</feature>
<dbReference type="PANTHER" id="PTHR12668:SF53">
    <property type="entry name" value="TMEM14 PROTEIN HOMOLOG YJR085C"/>
    <property type="match status" value="1"/>
</dbReference>
<dbReference type="GO" id="GO:0016020">
    <property type="term" value="C:membrane"/>
    <property type="evidence" value="ECO:0007669"/>
    <property type="project" value="UniProtKB-SubCell"/>
</dbReference>
<dbReference type="OrthoDB" id="5620at2759"/>
<evidence type="ECO:0000256" key="2">
    <source>
        <dbReference type="ARBA" id="ARBA00007590"/>
    </source>
</evidence>
<dbReference type="GeneID" id="36518332"/>
<evidence type="ECO:0000313" key="8">
    <source>
        <dbReference type="Proteomes" id="UP000238350"/>
    </source>
</evidence>
<keyword evidence="4 6" id="KW-1133">Transmembrane helix</keyword>
<protein>
    <recommendedName>
        <fullName evidence="9">TMEM14 protein</fullName>
    </recommendedName>
</protein>
<reference evidence="7 8" key="1">
    <citation type="submission" date="2017-04" db="EMBL/GenBank/DDBJ databases">
        <title>Genome sequencing of [Candida] sorbophila.</title>
        <authorList>
            <person name="Ahn J.O."/>
        </authorList>
    </citation>
    <scope>NUCLEOTIDE SEQUENCE [LARGE SCALE GENOMIC DNA]</scope>
    <source>
        <strain evidence="7 8">DS02</strain>
    </source>
</reference>
<dbReference type="RefSeq" id="XP_024666909.1">
    <property type="nucleotide sequence ID" value="XM_024811141.1"/>
</dbReference>
<dbReference type="Pfam" id="PF03647">
    <property type="entry name" value="Tmemb_14"/>
    <property type="match status" value="1"/>
</dbReference>
<dbReference type="InterPro" id="IPR005349">
    <property type="entry name" value="TMEM14"/>
</dbReference>
<sequence>MMYIFFDFVLDAGWPTLHRLLFRNLYLSTTSHSTMEHPAFTLSALCSIGGIMGYMRKGSLPSLIGGVAVGSLYGISGYLLRENANGGLETALLASALLLGAGLPRAIKLRKPVPLGISVLALVSLGYYGKKWSDFNM</sequence>
<evidence type="ECO:0000256" key="6">
    <source>
        <dbReference type="SAM" id="Phobius"/>
    </source>
</evidence>
<dbReference type="InterPro" id="IPR044890">
    <property type="entry name" value="TMEM14_sf"/>
</dbReference>
<comment type="subcellular location">
    <subcellularLocation>
        <location evidence="1">Membrane</location>
    </subcellularLocation>
</comment>
<dbReference type="Proteomes" id="UP000238350">
    <property type="component" value="Unassembled WGS sequence"/>
</dbReference>
<dbReference type="PANTHER" id="PTHR12668">
    <property type="entry name" value="TRANSMEMBRANE PROTEIN 14, 15"/>
    <property type="match status" value="1"/>
</dbReference>
<comment type="similarity">
    <text evidence="2">Belongs to the TMEM14 family.</text>
</comment>
<evidence type="ECO:0000313" key="7">
    <source>
        <dbReference type="EMBL" id="PRT56964.1"/>
    </source>
</evidence>
<accession>A0A2T0FPP5</accession>
<name>A0A2T0FPP5_9ASCO</name>
<evidence type="ECO:0008006" key="9">
    <source>
        <dbReference type="Google" id="ProtNLM"/>
    </source>
</evidence>
<dbReference type="EMBL" id="NDIQ01000022">
    <property type="protein sequence ID" value="PRT56964.1"/>
    <property type="molecule type" value="Genomic_DNA"/>
</dbReference>
<comment type="caution">
    <text evidence="7">The sequence shown here is derived from an EMBL/GenBank/DDBJ whole genome shotgun (WGS) entry which is preliminary data.</text>
</comment>
<dbReference type="Gene3D" id="1.10.10.1740">
    <property type="entry name" value="Transmembrane protein 14-like"/>
    <property type="match status" value="1"/>
</dbReference>
<feature type="transmembrane region" description="Helical" evidence="6">
    <location>
        <begin position="86"/>
        <end position="106"/>
    </location>
</feature>
<keyword evidence="5 6" id="KW-0472">Membrane</keyword>
<feature type="transmembrane region" description="Helical" evidence="6">
    <location>
        <begin position="113"/>
        <end position="129"/>
    </location>
</feature>
<keyword evidence="3 6" id="KW-0812">Transmembrane</keyword>
<evidence type="ECO:0000256" key="3">
    <source>
        <dbReference type="ARBA" id="ARBA00022692"/>
    </source>
</evidence>
<keyword evidence="8" id="KW-1185">Reference proteome</keyword>